<dbReference type="AlphaFoldDB" id="A0A1V9FGU1"/>
<keyword evidence="1" id="KW-0732">Signal</keyword>
<dbReference type="STRING" id="550983.A4R26_23955"/>
<protein>
    <recommendedName>
        <fullName evidence="2">Outer membrane protein beta-barrel domain-containing protein</fullName>
    </recommendedName>
</protein>
<proteinExistence type="predicted"/>
<feature type="chain" id="PRO_5012799853" description="Outer membrane protein beta-barrel domain-containing protein" evidence="1">
    <location>
        <begin position="20"/>
        <end position="187"/>
    </location>
</feature>
<evidence type="ECO:0000259" key="2">
    <source>
        <dbReference type="Pfam" id="PF13568"/>
    </source>
</evidence>
<organism evidence="3 4">
    <name type="scientific">Niastella populi</name>
    <dbReference type="NCBI Taxonomy" id="550983"/>
    <lineage>
        <taxon>Bacteria</taxon>
        <taxon>Pseudomonadati</taxon>
        <taxon>Bacteroidota</taxon>
        <taxon>Chitinophagia</taxon>
        <taxon>Chitinophagales</taxon>
        <taxon>Chitinophagaceae</taxon>
        <taxon>Niastella</taxon>
    </lineage>
</organism>
<keyword evidence="4" id="KW-1185">Reference proteome</keyword>
<evidence type="ECO:0000313" key="3">
    <source>
        <dbReference type="EMBL" id="OQP57583.1"/>
    </source>
</evidence>
<feature type="signal peptide" evidence="1">
    <location>
        <begin position="1"/>
        <end position="19"/>
    </location>
</feature>
<reference evidence="4" key="1">
    <citation type="submission" date="2016-04" db="EMBL/GenBank/DDBJ databases">
        <authorList>
            <person name="Chen L."/>
            <person name="Zhuang W."/>
            <person name="Wang G."/>
        </authorList>
    </citation>
    <scope>NUCLEOTIDE SEQUENCE [LARGE SCALE GENOMIC DNA]</scope>
    <source>
        <strain evidence="4">208</strain>
    </source>
</reference>
<dbReference type="InterPro" id="IPR025665">
    <property type="entry name" value="Beta-barrel_OMP_2"/>
</dbReference>
<dbReference type="Pfam" id="PF13568">
    <property type="entry name" value="OMP_b-brl_2"/>
    <property type="match status" value="1"/>
</dbReference>
<comment type="caution">
    <text evidence="3">The sequence shown here is derived from an EMBL/GenBank/DDBJ whole genome shotgun (WGS) entry which is preliminary data.</text>
</comment>
<dbReference type="Proteomes" id="UP000192276">
    <property type="component" value="Unassembled WGS sequence"/>
</dbReference>
<dbReference type="InterPro" id="IPR011250">
    <property type="entry name" value="OMP/PagP_B-barrel"/>
</dbReference>
<gene>
    <name evidence="3" type="ORF">A4R26_23955</name>
</gene>
<dbReference type="RefSeq" id="WP_081167120.1">
    <property type="nucleotide sequence ID" value="NZ_LWBP01000191.1"/>
</dbReference>
<evidence type="ECO:0000256" key="1">
    <source>
        <dbReference type="SAM" id="SignalP"/>
    </source>
</evidence>
<dbReference type="EMBL" id="LWBP01000191">
    <property type="protein sequence ID" value="OQP57583.1"/>
    <property type="molecule type" value="Genomic_DNA"/>
</dbReference>
<evidence type="ECO:0000313" key="4">
    <source>
        <dbReference type="Proteomes" id="UP000192276"/>
    </source>
</evidence>
<feature type="domain" description="Outer membrane protein beta-barrel" evidence="2">
    <location>
        <begin position="18"/>
        <end position="164"/>
    </location>
</feature>
<accession>A0A1V9FGU1</accession>
<dbReference type="SUPFAM" id="SSF56925">
    <property type="entry name" value="OMPA-like"/>
    <property type="match status" value="1"/>
</dbReference>
<dbReference type="OrthoDB" id="947434at2"/>
<name>A0A1V9FGU1_9BACT</name>
<sequence length="187" mass="20793">MKRIIFSAVMLLLIKGAFAQHVQYGIKGGINFANIANDAADNDADTKTGFHLGGLAHIHLTRSFAIQPELVYSTQGAEYNNGKLKLNYINIPVLGQYMFGNGFRLQTGPQLGILTTSEWESGNTETDVDDFSNVDFSWSFGAGYVGKNGLGIDARYNLGLTDVTKDRNNDFQNRVWQLGLFYQFKHK</sequence>